<proteinExistence type="predicted"/>
<dbReference type="CDD" id="cd21223">
    <property type="entry name" value="CH_ASPM_rpt1"/>
    <property type="match status" value="1"/>
</dbReference>
<evidence type="ECO:0000313" key="8">
    <source>
        <dbReference type="EMBL" id="GFP97026.1"/>
    </source>
</evidence>
<keyword evidence="4" id="KW-0112">Calmodulin-binding</keyword>
<dbReference type="SUPFAM" id="SSF47576">
    <property type="entry name" value="Calponin-homology domain, CH-domain"/>
    <property type="match status" value="1"/>
</dbReference>
<dbReference type="InterPro" id="IPR000048">
    <property type="entry name" value="IQ_motif_EF-hand-BS"/>
</dbReference>
<evidence type="ECO:0000256" key="3">
    <source>
        <dbReference type="ARBA" id="ARBA00022737"/>
    </source>
</evidence>
<dbReference type="GO" id="GO:0005737">
    <property type="term" value="C:cytoplasm"/>
    <property type="evidence" value="ECO:0007669"/>
    <property type="project" value="UniProtKB-SubCell"/>
</dbReference>
<dbReference type="InterPro" id="IPR011989">
    <property type="entry name" value="ARM-like"/>
</dbReference>
<dbReference type="PANTHER" id="PTHR22706">
    <property type="entry name" value="ASSEMBLY FACTOR FOR SPINDLE MICROTUBULES"/>
    <property type="match status" value="1"/>
</dbReference>
<dbReference type="InterPro" id="IPR016024">
    <property type="entry name" value="ARM-type_fold"/>
</dbReference>
<evidence type="ECO:0000256" key="6">
    <source>
        <dbReference type="SAM" id="MobiDB-lite"/>
    </source>
</evidence>
<keyword evidence="3" id="KW-0677">Repeat</keyword>
<dbReference type="GO" id="GO:0051295">
    <property type="term" value="P:establishment of meiotic spindle localization"/>
    <property type="evidence" value="ECO:0007669"/>
    <property type="project" value="TreeGrafter"/>
</dbReference>
<dbReference type="Gene3D" id="1.25.10.10">
    <property type="entry name" value="Leucine-rich Repeat Variant"/>
    <property type="match status" value="1"/>
</dbReference>
<dbReference type="GO" id="GO:0000922">
    <property type="term" value="C:spindle pole"/>
    <property type="evidence" value="ECO:0007669"/>
    <property type="project" value="TreeGrafter"/>
</dbReference>
<dbReference type="PROSITE" id="PS50176">
    <property type="entry name" value="ARM_REPEAT"/>
    <property type="match status" value="1"/>
</dbReference>
<dbReference type="GO" id="GO:0000278">
    <property type="term" value="P:mitotic cell cycle"/>
    <property type="evidence" value="ECO:0007669"/>
    <property type="project" value="TreeGrafter"/>
</dbReference>
<dbReference type="Proteomes" id="UP000653305">
    <property type="component" value="Unassembled WGS sequence"/>
</dbReference>
<evidence type="ECO:0000256" key="1">
    <source>
        <dbReference type="ARBA" id="ARBA00004496"/>
    </source>
</evidence>
<keyword evidence="2" id="KW-0963">Cytoplasm</keyword>
<name>A0A830CCV7_9LAMI</name>
<feature type="compositionally biased region" description="Pro residues" evidence="6">
    <location>
        <begin position="11"/>
        <end position="22"/>
    </location>
</feature>
<feature type="region of interest" description="Disordered" evidence="6">
    <location>
        <begin position="1"/>
        <end position="64"/>
    </location>
</feature>
<dbReference type="CDD" id="cd23767">
    <property type="entry name" value="IQCD"/>
    <property type="match status" value="1"/>
</dbReference>
<dbReference type="InterPro" id="IPR000225">
    <property type="entry name" value="Armadillo"/>
</dbReference>
<comment type="caution">
    <text evidence="8">The sequence shown here is derived from an EMBL/GenBank/DDBJ whole genome shotgun (WGS) entry which is preliminary data.</text>
</comment>
<dbReference type="GO" id="GO:0007051">
    <property type="term" value="P:spindle organization"/>
    <property type="evidence" value="ECO:0007669"/>
    <property type="project" value="TreeGrafter"/>
</dbReference>
<evidence type="ECO:0000259" key="7">
    <source>
        <dbReference type="PROSITE" id="PS50021"/>
    </source>
</evidence>
<dbReference type="PANTHER" id="PTHR22706:SF1">
    <property type="entry name" value="ASSEMBLY FACTOR FOR SPINDLE MICROTUBULES"/>
    <property type="match status" value="1"/>
</dbReference>
<dbReference type="Gene3D" id="1.20.5.190">
    <property type="match status" value="5"/>
</dbReference>
<dbReference type="SUPFAM" id="SSF48371">
    <property type="entry name" value="ARM repeat"/>
    <property type="match status" value="1"/>
</dbReference>
<evidence type="ECO:0000256" key="4">
    <source>
        <dbReference type="ARBA" id="ARBA00022860"/>
    </source>
</evidence>
<evidence type="ECO:0000256" key="5">
    <source>
        <dbReference type="PROSITE-ProRule" id="PRU00259"/>
    </source>
</evidence>
<organism evidence="8 9">
    <name type="scientific">Phtheirospermum japonicum</name>
    <dbReference type="NCBI Taxonomy" id="374723"/>
    <lineage>
        <taxon>Eukaryota</taxon>
        <taxon>Viridiplantae</taxon>
        <taxon>Streptophyta</taxon>
        <taxon>Embryophyta</taxon>
        <taxon>Tracheophyta</taxon>
        <taxon>Spermatophyta</taxon>
        <taxon>Magnoliopsida</taxon>
        <taxon>eudicotyledons</taxon>
        <taxon>Gunneridae</taxon>
        <taxon>Pentapetalae</taxon>
        <taxon>asterids</taxon>
        <taxon>lamiids</taxon>
        <taxon>Lamiales</taxon>
        <taxon>Orobanchaceae</taxon>
        <taxon>Orobanchaceae incertae sedis</taxon>
        <taxon>Phtheirospermum</taxon>
    </lineage>
</organism>
<dbReference type="InterPro" id="IPR001715">
    <property type="entry name" value="CH_dom"/>
</dbReference>
<feature type="domain" description="Calponin-homology (CH)" evidence="7">
    <location>
        <begin position="389"/>
        <end position="526"/>
    </location>
</feature>
<protein>
    <submittedName>
        <fullName evidence="8">Abnormal spindle-like microcephaly-associated protein homolog</fullName>
    </submittedName>
</protein>
<gene>
    <name evidence="8" type="ORF">PHJA_001846700</name>
</gene>
<sequence length="1314" mass="149057">MDSRKRKPNLNPCPPSPLPNPPLASTIFRDISNLKTPKKPIRTPGFKDSPQFFTAAKNTPSSSVRRGYKTSALKSKAARRLKAFEIEQSKSARKAQSEKEQSLKTLSRSFTVWLNFLFENPSSCGCDPASFTGEIDSSDSSLGGGIAEVLVNNGKRESGPGQRVGIDGPWRGPKRQRDLLWKGEGNDELGKSVFSDSMLSGLRSSLQEICSFEDLKERMRMYLSLASCNNILKMMAQVTKNIDEGRLKMRASCPIVSDVGMKEKALKTLMCYNPIWLRIGLYIILGGDSLLPNGDVNSEQENTFLRMVLEKQFFSHTGLAKAHAYNKMVEGLYRPGYYEKLGNVILKRFLLLVIVIDRAKSQTSIPLKYGIDGVDGGSPPLFSSKSVIKSSRQLIVDFLSSDVMHGEGNLLAHLVIVGYKVTYQQNPLMDYDFKVVGLFEDLRDGVRLCRAIELLKHDSSILMKVVVPSDTQKKSLVNCGIALQYLKQAGVPLFDEDGTEIIGEDVVNGDKELTLSLLWNIFVHLQLPLLINKALLSEEISNIRGGLGENSSTQTLLDLLISWVQAICETYELKIESHSSLLDGKAMWCLLDYYFRKEHNCSCSSKDPGGTRGESIMSVIEYTDAVHNFILSQKLTSLLGNFPEVLQVSDIIEHNGASNGQSVIVLLAFLSAQLLVKRNMDKLNFHKLLGFSCPNTNSRLSNIEWDNVKDPTRDFKAIMAWWQDMAQQTGKCSIKSALLADRNSSTVQRENAAIIIQSHFRRLVEHRNYKRISNAALVLQTVVLAWLSVKKKVSMKELRAKTSHTARGEHLEKFGTYVTFMSDRHYFVKLKKSIRLIQRAVRAWIAKRHCKTGSVMSREDRVYDLWTTAAVIVQRTWKDYVSSKSIRTQHFAVTKIQSHFRRWLMKKNLTCKKQAVVKIQRSFRCSKCRKEIRRCKEENVAAIIIQSHVRGWMARKQAYREKKLFIRIQSLCRGWLQRKQLLHQKDAAIKIQSAIRHMNCHELFVSQRHAAIDIQRFIRGENTRKRILGASKQHRFKGLELKICVQSIVKLQRWWRHVLQVRAKTKSAVVIQSHFRKWILRQTANRQNDRAVVIQSYWRGYVARKHARDQLLDLRLRMQKSAANVDESRRLINRLVAALSELLSMRSVSNIMHTCATLDMATELSQKCCEELVAAGAIGTLLKLIRSVSRSIPDQQVLKHALSTLRNLARYPALAEILVGSQGCMETVILEFLRNKEEGYFIASELLKRICASKNGVNAIRKSPAFLKRLNSLAEELARKAGNDKRNARNLVARENGERRLKEVVELLKLIANA</sequence>
<dbReference type="EMBL" id="BMAC01000469">
    <property type="protein sequence ID" value="GFP97026.1"/>
    <property type="molecule type" value="Genomic_DNA"/>
</dbReference>
<comment type="subcellular location">
    <subcellularLocation>
        <location evidence="1">Cytoplasm</location>
    </subcellularLocation>
</comment>
<evidence type="ECO:0000256" key="2">
    <source>
        <dbReference type="ARBA" id="ARBA00022490"/>
    </source>
</evidence>
<dbReference type="SMART" id="SM00185">
    <property type="entry name" value="ARM"/>
    <property type="match status" value="1"/>
</dbReference>
<feature type="repeat" description="ARM" evidence="5">
    <location>
        <begin position="1176"/>
        <end position="1223"/>
    </location>
</feature>
<dbReference type="GO" id="GO:0005516">
    <property type="term" value="F:calmodulin binding"/>
    <property type="evidence" value="ECO:0007669"/>
    <property type="project" value="UniProtKB-KW"/>
</dbReference>
<accession>A0A830CCV7</accession>
<dbReference type="OrthoDB" id="2148418at2759"/>
<dbReference type="Pfam" id="PF00612">
    <property type="entry name" value="IQ"/>
    <property type="match status" value="7"/>
</dbReference>
<evidence type="ECO:0000313" key="9">
    <source>
        <dbReference type="Proteomes" id="UP000653305"/>
    </source>
</evidence>
<dbReference type="Gene3D" id="1.10.418.10">
    <property type="entry name" value="Calponin-like domain"/>
    <property type="match status" value="1"/>
</dbReference>
<dbReference type="Pfam" id="PF00307">
    <property type="entry name" value="CH"/>
    <property type="match status" value="1"/>
</dbReference>
<dbReference type="InterPro" id="IPR036872">
    <property type="entry name" value="CH_dom_sf"/>
</dbReference>
<dbReference type="InterPro" id="IPR051185">
    <property type="entry name" value="ASPM"/>
</dbReference>
<dbReference type="SMART" id="SM00015">
    <property type="entry name" value="IQ"/>
    <property type="match status" value="11"/>
</dbReference>
<reference evidence="8" key="1">
    <citation type="submission" date="2020-07" db="EMBL/GenBank/DDBJ databases">
        <title>Ethylene signaling mediates host invasion by parasitic plants.</title>
        <authorList>
            <person name="Yoshida S."/>
        </authorList>
    </citation>
    <scope>NUCLEOTIDE SEQUENCE</scope>
    <source>
        <strain evidence="8">Okayama</strain>
    </source>
</reference>
<dbReference type="SUPFAM" id="SSF52540">
    <property type="entry name" value="P-loop containing nucleoside triphosphate hydrolases"/>
    <property type="match status" value="2"/>
</dbReference>
<keyword evidence="9" id="KW-1185">Reference proteome</keyword>
<dbReference type="PROSITE" id="PS50096">
    <property type="entry name" value="IQ"/>
    <property type="match status" value="7"/>
</dbReference>
<dbReference type="PROSITE" id="PS50021">
    <property type="entry name" value="CH"/>
    <property type="match status" value="1"/>
</dbReference>
<dbReference type="InterPro" id="IPR027417">
    <property type="entry name" value="P-loop_NTPase"/>
</dbReference>